<proteinExistence type="predicted"/>
<sequence>MISETIAIAGSVFIATSLIAKLHQRRQDVLHGPYIEGRDVRHPFKPYTDWLVQAVSSSDLRQHFARLGWKVRDVSYFASVIC</sequence>
<dbReference type="EMBL" id="LT670844">
    <property type="protein sequence ID" value="SHJ27880.1"/>
    <property type="molecule type" value="Genomic_DNA"/>
</dbReference>
<dbReference type="Proteomes" id="UP000189935">
    <property type="component" value="Chromosome I"/>
</dbReference>
<dbReference type="AlphaFoldDB" id="A0A1M6I0J4"/>
<organism evidence="1 2">
    <name type="scientific">Bradyrhizobium lablabi</name>
    <dbReference type="NCBI Taxonomy" id="722472"/>
    <lineage>
        <taxon>Bacteria</taxon>
        <taxon>Pseudomonadati</taxon>
        <taxon>Pseudomonadota</taxon>
        <taxon>Alphaproteobacteria</taxon>
        <taxon>Hyphomicrobiales</taxon>
        <taxon>Nitrobacteraceae</taxon>
        <taxon>Bradyrhizobium</taxon>
    </lineage>
</organism>
<protein>
    <submittedName>
        <fullName evidence="1">Uncharacterized protein</fullName>
    </submittedName>
</protein>
<accession>A0A1M6I0J4</accession>
<evidence type="ECO:0000313" key="1">
    <source>
        <dbReference type="EMBL" id="SHJ27880.1"/>
    </source>
</evidence>
<name>A0A1M6I0J4_9BRAD</name>
<reference evidence="1 2" key="1">
    <citation type="submission" date="2016-11" db="EMBL/GenBank/DDBJ databases">
        <authorList>
            <person name="Jaros S."/>
            <person name="Januszkiewicz K."/>
            <person name="Wedrychowicz H."/>
        </authorList>
    </citation>
    <scope>NUCLEOTIDE SEQUENCE [LARGE SCALE GENOMIC DNA]</scope>
    <source>
        <strain evidence="1 2">GAS499</strain>
    </source>
</reference>
<gene>
    <name evidence="1" type="ORF">SAMN05444159_0176</name>
</gene>
<dbReference type="RefSeq" id="WP_079536141.1">
    <property type="nucleotide sequence ID" value="NZ_LT670844.1"/>
</dbReference>
<dbReference type="OrthoDB" id="8266269at2"/>
<evidence type="ECO:0000313" key="2">
    <source>
        <dbReference type="Proteomes" id="UP000189935"/>
    </source>
</evidence>